<accession>A0A2P5T2R9</accession>
<evidence type="ECO:0000313" key="17">
    <source>
        <dbReference type="Proteomes" id="UP000295937"/>
    </source>
</evidence>
<keyword evidence="6 14" id="KW-0479">Metal-binding</keyword>
<dbReference type="Pfam" id="PF00533">
    <property type="entry name" value="BRCT"/>
    <property type="match status" value="1"/>
</dbReference>
<dbReference type="AlphaFoldDB" id="A0A2P5T2R9"/>
<comment type="cofactor">
    <cofactor evidence="14">
        <name>Mg(2+)</name>
        <dbReference type="ChEBI" id="CHEBI:18420"/>
    </cofactor>
    <cofactor evidence="14">
        <name>Mn(2+)</name>
        <dbReference type="ChEBI" id="CHEBI:29035"/>
    </cofactor>
</comment>
<keyword evidence="14" id="KW-0464">Manganese</keyword>
<dbReference type="PANTHER" id="PTHR23389">
    <property type="entry name" value="CHROMOSOME TRANSMISSION FIDELITY FACTOR 18"/>
    <property type="match status" value="1"/>
</dbReference>
<evidence type="ECO:0000256" key="7">
    <source>
        <dbReference type="ARBA" id="ARBA00022763"/>
    </source>
</evidence>
<dbReference type="Proteomes" id="UP000295937">
    <property type="component" value="Unassembled WGS sequence"/>
</dbReference>
<organism evidence="16 17">
    <name type="scientific">Candidatus Pantoea edessiphila</name>
    <dbReference type="NCBI Taxonomy" id="2044610"/>
    <lineage>
        <taxon>Bacteria</taxon>
        <taxon>Pseudomonadati</taxon>
        <taxon>Pseudomonadota</taxon>
        <taxon>Gammaproteobacteria</taxon>
        <taxon>Enterobacterales</taxon>
        <taxon>Erwiniaceae</taxon>
        <taxon>Pantoea</taxon>
    </lineage>
</organism>
<dbReference type="SMART" id="SM00292">
    <property type="entry name" value="BRCT"/>
    <property type="match status" value="1"/>
</dbReference>
<feature type="binding site" evidence="14">
    <location>
        <begin position="32"/>
        <end position="36"/>
    </location>
    <ligand>
        <name>NAD(+)</name>
        <dbReference type="ChEBI" id="CHEBI:57540"/>
    </ligand>
</feature>
<evidence type="ECO:0000256" key="14">
    <source>
        <dbReference type="HAMAP-Rule" id="MF_01588"/>
    </source>
</evidence>
<comment type="similarity">
    <text evidence="13 14">Belongs to the NAD-dependent DNA ligase family. LigA subfamily.</text>
</comment>
<dbReference type="Gene3D" id="2.40.50.140">
    <property type="entry name" value="Nucleic acid-binding proteins"/>
    <property type="match status" value="1"/>
</dbReference>
<dbReference type="Gene3D" id="3.40.50.10190">
    <property type="entry name" value="BRCT domain"/>
    <property type="match status" value="1"/>
</dbReference>
<dbReference type="InterPro" id="IPR001357">
    <property type="entry name" value="BRCT_dom"/>
</dbReference>
<keyword evidence="8 14" id="KW-0862">Zinc</keyword>
<gene>
    <name evidence="14 16" type="primary">ligA</name>
    <name evidence="16" type="ORF">CRV09_01215</name>
</gene>
<dbReference type="InterPro" id="IPR001679">
    <property type="entry name" value="DNA_ligase"/>
</dbReference>
<dbReference type="PANTHER" id="PTHR23389:SF9">
    <property type="entry name" value="DNA LIGASE"/>
    <property type="match status" value="1"/>
</dbReference>
<dbReference type="Gene3D" id="6.20.10.30">
    <property type="match status" value="1"/>
</dbReference>
<evidence type="ECO:0000256" key="1">
    <source>
        <dbReference type="ARBA" id="ARBA00004067"/>
    </source>
</evidence>
<feature type="binding site" evidence="14">
    <location>
        <position position="173"/>
    </location>
    <ligand>
        <name>NAD(+)</name>
        <dbReference type="ChEBI" id="CHEBI:57540"/>
    </ligand>
</feature>
<feature type="binding site" evidence="14">
    <location>
        <position position="113"/>
    </location>
    <ligand>
        <name>NAD(+)</name>
        <dbReference type="ChEBI" id="CHEBI:57540"/>
    </ligand>
</feature>
<dbReference type="FunFam" id="3.30.470.30:FF:000001">
    <property type="entry name" value="DNA ligase"/>
    <property type="match status" value="1"/>
</dbReference>
<dbReference type="SUPFAM" id="SSF47781">
    <property type="entry name" value="RuvA domain 2-like"/>
    <property type="match status" value="1"/>
</dbReference>
<dbReference type="CDD" id="cd00114">
    <property type="entry name" value="LIGANc"/>
    <property type="match status" value="1"/>
</dbReference>
<dbReference type="GO" id="GO:0003911">
    <property type="term" value="F:DNA ligase (NAD+) activity"/>
    <property type="evidence" value="ECO:0007669"/>
    <property type="project" value="UniProtKB-UniRule"/>
</dbReference>
<evidence type="ECO:0000256" key="6">
    <source>
        <dbReference type="ARBA" id="ARBA00022723"/>
    </source>
</evidence>
<dbReference type="OrthoDB" id="9759736at2"/>
<dbReference type="Pfam" id="PF03119">
    <property type="entry name" value="DNA_ligase_ZBD"/>
    <property type="match status" value="1"/>
</dbReference>
<feature type="binding site" evidence="14">
    <location>
        <position position="290"/>
    </location>
    <ligand>
        <name>NAD(+)</name>
        <dbReference type="ChEBI" id="CHEBI:57540"/>
    </ligand>
</feature>
<feature type="binding site" evidence="14">
    <location>
        <position position="432"/>
    </location>
    <ligand>
        <name>Zn(2+)</name>
        <dbReference type="ChEBI" id="CHEBI:29105"/>
    </ligand>
</feature>
<dbReference type="Gene3D" id="1.10.287.610">
    <property type="entry name" value="Helix hairpin bin"/>
    <property type="match status" value="1"/>
</dbReference>
<dbReference type="GO" id="GO:0006281">
    <property type="term" value="P:DNA repair"/>
    <property type="evidence" value="ECO:0007669"/>
    <property type="project" value="UniProtKB-KW"/>
</dbReference>
<feature type="binding site" evidence="14">
    <location>
        <position position="136"/>
    </location>
    <ligand>
        <name>NAD(+)</name>
        <dbReference type="ChEBI" id="CHEBI:57540"/>
    </ligand>
</feature>
<dbReference type="GO" id="GO:0006260">
    <property type="term" value="P:DNA replication"/>
    <property type="evidence" value="ECO:0007669"/>
    <property type="project" value="UniProtKB-KW"/>
</dbReference>
<comment type="caution">
    <text evidence="14">Lacks conserved residue(s) required for the propagation of feature annotation.</text>
</comment>
<dbReference type="Pfam" id="PF12826">
    <property type="entry name" value="HHH_2"/>
    <property type="match status" value="1"/>
</dbReference>
<dbReference type="FunFam" id="1.10.150.20:FF:000007">
    <property type="entry name" value="DNA ligase"/>
    <property type="match status" value="1"/>
</dbReference>
<dbReference type="InterPro" id="IPR003583">
    <property type="entry name" value="Hlx-hairpin-Hlx_DNA-bd_motif"/>
</dbReference>
<dbReference type="InterPro" id="IPR036420">
    <property type="entry name" value="BRCT_dom_sf"/>
</dbReference>
<dbReference type="SUPFAM" id="SSF52113">
    <property type="entry name" value="BRCT domain"/>
    <property type="match status" value="1"/>
</dbReference>
<dbReference type="CDD" id="cd17748">
    <property type="entry name" value="BRCT_DNA_ligase_like"/>
    <property type="match status" value="1"/>
</dbReference>
<evidence type="ECO:0000256" key="3">
    <source>
        <dbReference type="ARBA" id="ARBA00013308"/>
    </source>
</evidence>
<evidence type="ECO:0000256" key="2">
    <source>
        <dbReference type="ARBA" id="ARBA00012722"/>
    </source>
</evidence>
<dbReference type="SUPFAM" id="SSF56091">
    <property type="entry name" value="DNA ligase/mRNA capping enzyme, catalytic domain"/>
    <property type="match status" value="1"/>
</dbReference>
<comment type="function">
    <text evidence="1 14">DNA ligase that catalyzes the formation of phosphodiester linkages between 5'-phosphoryl and 3'-hydroxyl groups in double-stranded DNA using NAD as a coenzyme and as the energy source for the reaction. It is essential for DNA replication and repair of damaged DNA.</text>
</comment>
<dbReference type="Pfam" id="PF14520">
    <property type="entry name" value="HHH_5"/>
    <property type="match status" value="1"/>
</dbReference>
<dbReference type="InterPro" id="IPR041663">
    <property type="entry name" value="DisA/LigA_HHH"/>
</dbReference>
<dbReference type="Pfam" id="PF03120">
    <property type="entry name" value="OB_DNA_ligase"/>
    <property type="match status" value="1"/>
</dbReference>
<dbReference type="InterPro" id="IPR013840">
    <property type="entry name" value="DNAligase_N"/>
</dbReference>
<dbReference type="InterPro" id="IPR013839">
    <property type="entry name" value="DNAligase_adenylation"/>
</dbReference>
<keyword evidence="7 14" id="KW-0227">DNA damage</keyword>
<sequence length="672" mass="76436">MKLIRKKIANLRKLLRYHDYLYYIKDSPEIPDVQYDQMILQLKKLEKDNPSLVEPYSSTQKIGGGIFKKYNQVQHNMPMLSLDNVFDERSFLLFNNRINNKLKNKNIIRYCCELKIDGLAVNITYKKSLLVKAATRGDGFFGENITDNILTIKSIPSKLQGINIPDFLEVRGEVFMTQSDFENLNKEHKLQNKKIFANPRNAAAGSLRHLNPQVTAMRPLRFFCYGLGSVKGKTLSFSHIQNLKQLEKWGLPVSKHIRLACSTDEVINFYQDIKKIRYTLGFDIDGIVIKVDSHEIREKLGCIAKVPRWAIAFKFPAQEKTTYVKEVKFQVGRTGIITPVAVLRLVKLAGVNIKRATLHNSDEINRLDLHIGDKVVIRRAGDVIPQVMSVILSERLNNSSKVIFPIKCPICKSNIERLEGEVIARCTGGLTCKAQKNSLLKHFISSKAMNIQGIGNNLIEKLIDKKYVKTPVDLFLLTKKKLINLDRMGLKSAQNILNSLEKAKHTSLPRFIYSLGIREVGEVTSSNLANYFITLDKLINADINTLINIKNIGLKTAINIIHFMNEENNLKIINSLINDIGIRWTSVIKKNLKQSSNYFHGKVVVLSGSFMNIKRNEIKLKLIELGAIVKNHVSKKTNLLICNTAISNKLIKAQKLGIKIINEKEMYNIIEN</sequence>
<dbReference type="NCBIfam" id="NF005932">
    <property type="entry name" value="PRK07956.1"/>
    <property type="match status" value="1"/>
</dbReference>
<dbReference type="EMBL" id="PDKR01000001">
    <property type="protein sequence ID" value="PPI88904.1"/>
    <property type="molecule type" value="Genomic_DNA"/>
</dbReference>
<keyword evidence="5 14" id="KW-0235">DNA replication</keyword>
<dbReference type="FunFam" id="2.40.50.140:FF:000012">
    <property type="entry name" value="DNA ligase"/>
    <property type="match status" value="1"/>
</dbReference>
<dbReference type="InterPro" id="IPR010994">
    <property type="entry name" value="RuvA_2-like"/>
</dbReference>
<dbReference type="Gene3D" id="3.30.470.30">
    <property type="entry name" value="DNA ligase/mRNA capping enzyme"/>
    <property type="match status" value="1"/>
</dbReference>
<evidence type="ECO:0000259" key="15">
    <source>
        <dbReference type="PROSITE" id="PS50172"/>
    </source>
</evidence>
<feature type="binding site" evidence="14">
    <location>
        <position position="408"/>
    </location>
    <ligand>
        <name>Zn(2+)</name>
        <dbReference type="ChEBI" id="CHEBI:29105"/>
    </ligand>
</feature>
<feature type="active site" description="N6-AMP-lysine intermediate" evidence="14">
    <location>
        <position position="115"/>
    </location>
</feature>
<proteinExistence type="inferred from homology"/>
<dbReference type="PROSITE" id="PS50172">
    <property type="entry name" value="BRCT"/>
    <property type="match status" value="1"/>
</dbReference>
<evidence type="ECO:0000256" key="9">
    <source>
        <dbReference type="ARBA" id="ARBA00022842"/>
    </source>
</evidence>
<name>A0A2P5T2R9_9GAMM</name>
<evidence type="ECO:0000256" key="10">
    <source>
        <dbReference type="ARBA" id="ARBA00023027"/>
    </source>
</evidence>
<dbReference type="Pfam" id="PF01653">
    <property type="entry name" value="DNA_ligase_aden"/>
    <property type="match status" value="1"/>
</dbReference>
<dbReference type="HAMAP" id="MF_01588">
    <property type="entry name" value="DNA_ligase_A"/>
    <property type="match status" value="1"/>
</dbReference>
<feature type="domain" description="BRCT" evidence="15">
    <location>
        <begin position="594"/>
        <end position="672"/>
    </location>
</feature>
<evidence type="ECO:0000256" key="11">
    <source>
        <dbReference type="ARBA" id="ARBA00023204"/>
    </source>
</evidence>
<feature type="binding site" evidence="14">
    <location>
        <begin position="81"/>
        <end position="82"/>
    </location>
    <ligand>
        <name>NAD(+)</name>
        <dbReference type="ChEBI" id="CHEBI:57540"/>
    </ligand>
</feature>
<keyword evidence="10 14" id="KW-0520">NAD</keyword>
<dbReference type="InterPro" id="IPR012340">
    <property type="entry name" value="NA-bd_OB-fold"/>
</dbReference>
<evidence type="ECO:0000256" key="12">
    <source>
        <dbReference type="ARBA" id="ARBA00034005"/>
    </source>
</evidence>
<dbReference type="RefSeq" id="WP_136132330.1">
    <property type="nucleotide sequence ID" value="NZ_PDKR01000001.1"/>
</dbReference>
<dbReference type="SMART" id="SM00532">
    <property type="entry name" value="LIGANc"/>
    <property type="match status" value="1"/>
</dbReference>
<dbReference type="InterPro" id="IPR004149">
    <property type="entry name" value="Znf_DNAligase_C4"/>
</dbReference>
<evidence type="ECO:0000256" key="5">
    <source>
        <dbReference type="ARBA" id="ARBA00022705"/>
    </source>
</evidence>
<dbReference type="InterPro" id="IPR004150">
    <property type="entry name" value="NAD_DNA_ligase_OB"/>
</dbReference>
<dbReference type="SMART" id="SM00278">
    <property type="entry name" value="HhH1"/>
    <property type="match status" value="3"/>
</dbReference>
<dbReference type="Gene3D" id="1.10.150.20">
    <property type="entry name" value="5' to 3' exonuclease, C-terminal subdomain"/>
    <property type="match status" value="2"/>
</dbReference>
<evidence type="ECO:0000256" key="8">
    <source>
        <dbReference type="ARBA" id="ARBA00022833"/>
    </source>
</evidence>
<comment type="caution">
    <text evidence="16">The sequence shown here is derived from an EMBL/GenBank/DDBJ whole genome shotgun (WGS) entry which is preliminary data.</text>
</comment>
<dbReference type="GO" id="GO:0005829">
    <property type="term" value="C:cytosol"/>
    <property type="evidence" value="ECO:0007669"/>
    <property type="project" value="TreeGrafter"/>
</dbReference>
<dbReference type="GO" id="GO:0046872">
    <property type="term" value="F:metal ion binding"/>
    <property type="evidence" value="ECO:0007669"/>
    <property type="project" value="UniProtKB-KW"/>
</dbReference>
<dbReference type="GO" id="GO:0003677">
    <property type="term" value="F:DNA binding"/>
    <property type="evidence" value="ECO:0007669"/>
    <property type="project" value="InterPro"/>
</dbReference>
<dbReference type="PIRSF" id="PIRSF001604">
    <property type="entry name" value="LigA"/>
    <property type="match status" value="1"/>
</dbReference>
<dbReference type="EC" id="6.5.1.2" evidence="2 14"/>
<feature type="binding site" evidence="14">
    <location>
        <position position="314"/>
    </location>
    <ligand>
        <name>NAD(+)</name>
        <dbReference type="ChEBI" id="CHEBI:57540"/>
    </ligand>
</feature>
<evidence type="ECO:0000313" key="16">
    <source>
        <dbReference type="EMBL" id="PPI88904.1"/>
    </source>
</evidence>
<dbReference type="NCBIfam" id="TIGR00575">
    <property type="entry name" value="dnlj"/>
    <property type="match status" value="1"/>
</dbReference>
<protein>
    <recommendedName>
        <fullName evidence="3 14">DNA ligase</fullName>
        <ecNumber evidence="2 14">6.5.1.2</ecNumber>
    </recommendedName>
    <alternativeName>
        <fullName evidence="14">Polydeoxyribonucleotide synthase [NAD(+)]</fullName>
    </alternativeName>
</protein>
<evidence type="ECO:0000256" key="13">
    <source>
        <dbReference type="ARBA" id="ARBA00060881"/>
    </source>
</evidence>
<keyword evidence="4 14" id="KW-0436">Ligase</keyword>
<dbReference type="SUPFAM" id="SSF50249">
    <property type="entry name" value="Nucleic acid-binding proteins"/>
    <property type="match status" value="1"/>
</dbReference>
<reference evidence="16 17" key="1">
    <citation type="journal article" date="2018" name="Genome Biol. Evol.">
        <title>Cladogenesis and Genomic Streamlining in Extracellular Endosymbionts of Tropical Stink Bugs.</title>
        <authorList>
            <person name="Otero-Bravo A."/>
            <person name="Goffredi S."/>
            <person name="Sabree Z.L."/>
        </authorList>
    </citation>
    <scope>NUCLEOTIDE SEQUENCE [LARGE SCALE GENOMIC DNA]</scope>
    <source>
        <strain evidence="16 17">SoEO</strain>
    </source>
</reference>
<evidence type="ECO:0000256" key="4">
    <source>
        <dbReference type="ARBA" id="ARBA00022598"/>
    </source>
</evidence>
<feature type="binding site" evidence="14">
    <location>
        <position position="411"/>
    </location>
    <ligand>
        <name>Zn(2+)</name>
        <dbReference type="ChEBI" id="CHEBI:29105"/>
    </ligand>
</feature>
<keyword evidence="9 14" id="KW-0460">Magnesium</keyword>
<keyword evidence="11 14" id="KW-0234">DNA repair</keyword>
<comment type="catalytic activity">
    <reaction evidence="12 14">
        <text>NAD(+) + (deoxyribonucleotide)n-3'-hydroxyl + 5'-phospho-(deoxyribonucleotide)m = (deoxyribonucleotide)n+m + AMP + beta-nicotinamide D-nucleotide.</text>
        <dbReference type="EC" id="6.5.1.2"/>
    </reaction>
</comment>